<gene>
    <name evidence="1" type="ORF">V6N12_054257</name>
</gene>
<comment type="caution">
    <text evidence="1">The sequence shown here is derived from an EMBL/GenBank/DDBJ whole genome shotgun (WGS) entry which is preliminary data.</text>
</comment>
<reference evidence="1 2" key="1">
    <citation type="journal article" date="2024" name="G3 (Bethesda)">
        <title>Genome assembly of Hibiscus sabdariffa L. provides insights into metabolisms of medicinal natural products.</title>
        <authorList>
            <person name="Kim T."/>
        </authorList>
    </citation>
    <scope>NUCLEOTIDE SEQUENCE [LARGE SCALE GENOMIC DNA]</scope>
    <source>
        <strain evidence="1">TK-2024</strain>
        <tissue evidence="1">Old leaves</tissue>
    </source>
</reference>
<dbReference type="EMBL" id="JBBPBM010000038">
    <property type="protein sequence ID" value="KAK8527029.1"/>
    <property type="molecule type" value="Genomic_DNA"/>
</dbReference>
<dbReference type="Proteomes" id="UP001472677">
    <property type="component" value="Unassembled WGS sequence"/>
</dbReference>
<evidence type="ECO:0000313" key="2">
    <source>
        <dbReference type="Proteomes" id="UP001472677"/>
    </source>
</evidence>
<name>A0ABR2CZW1_9ROSI</name>
<evidence type="ECO:0000313" key="1">
    <source>
        <dbReference type="EMBL" id="KAK8527029.1"/>
    </source>
</evidence>
<keyword evidence="2" id="KW-1185">Reference proteome</keyword>
<proteinExistence type="predicted"/>
<sequence>MSSFTYSGCVNPSPCLQNKYDTRAKFRCHMSRFLGTAVGLMHSSFTSFHASSGSFSKSASVFFELDISVLEFVENIISGVVILTARHFKTILSENSKDNRSRAQVNAVSAEKIILVGVENAFQLVFNISIKIIYERPKAKQSIYEYLILGLGL</sequence>
<organism evidence="1 2">
    <name type="scientific">Hibiscus sabdariffa</name>
    <name type="common">roselle</name>
    <dbReference type="NCBI Taxonomy" id="183260"/>
    <lineage>
        <taxon>Eukaryota</taxon>
        <taxon>Viridiplantae</taxon>
        <taxon>Streptophyta</taxon>
        <taxon>Embryophyta</taxon>
        <taxon>Tracheophyta</taxon>
        <taxon>Spermatophyta</taxon>
        <taxon>Magnoliopsida</taxon>
        <taxon>eudicotyledons</taxon>
        <taxon>Gunneridae</taxon>
        <taxon>Pentapetalae</taxon>
        <taxon>rosids</taxon>
        <taxon>malvids</taxon>
        <taxon>Malvales</taxon>
        <taxon>Malvaceae</taxon>
        <taxon>Malvoideae</taxon>
        <taxon>Hibiscus</taxon>
    </lineage>
</organism>
<accession>A0ABR2CZW1</accession>
<protein>
    <submittedName>
        <fullName evidence="1">Uncharacterized protein</fullName>
    </submittedName>
</protein>